<dbReference type="Proteomes" id="UP000199064">
    <property type="component" value="Unassembled WGS sequence"/>
</dbReference>
<keyword evidence="5" id="KW-0808">Transferase</keyword>
<accession>A0A1H4ITR3</accession>
<sequence length="184" mass="20606">MSRFPWSGRSRMQDVYLGLGGNIGDPRRAMQMVLAALDARHDTEVLAVSSLYRTPPWGKLDQPDFLNAVAMVRTSLDPHALLEQCLTIERALKRIRAERWGPRPIDVDILFYGDRTVDDAGLTIPHPRMAERAFVLAPLAEIAPEREIGGISARALLETLDQSGMERITPDGMWWRVDGDKKSG</sequence>
<comment type="similarity">
    <text evidence="2">Belongs to the HPPK family.</text>
</comment>
<name>A0A1H4ITR3_9HYPH</name>
<evidence type="ECO:0000256" key="3">
    <source>
        <dbReference type="ARBA" id="ARBA00013253"/>
    </source>
</evidence>
<proteinExistence type="inferred from homology"/>
<evidence type="ECO:0000256" key="9">
    <source>
        <dbReference type="ARBA" id="ARBA00022909"/>
    </source>
</evidence>
<dbReference type="Gene3D" id="3.30.70.560">
    <property type="entry name" value="7,8-Dihydro-6-hydroxymethylpterin-pyrophosphokinase HPPK"/>
    <property type="match status" value="1"/>
</dbReference>
<dbReference type="InterPro" id="IPR035907">
    <property type="entry name" value="Hppk_sf"/>
</dbReference>
<evidence type="ECO:0000256" key="12">
    <source>
        <dbReference type="ARBA" id="ARBA00033413"/>
    </source>
</evidence>
<comment type="function">
    <text evidence="10">Catalyzes the transfer of pyrophosphate from adenosine triphosphate (ATP) to 6-hydroxymethyl-7,8-dihydropterin, an enzymatic step in folate biosynthesis pathway.</text>
</comment>
<dbReference type="Pfam" id="PF01288">
    <property type="entry name" value="HPPK"/>
    <property type="match status" value="1"/>
</dbReference>
<dbReference type="SUPFAM" id="SSF55083">
    <property type="entry name" value="6-hydroxymethyl-7,8-dihydropterin pyrophosphokinase, HPPK"/>
    <property type="match status" value="1"/>
</dbReference>
<evidence type="ECO:0000313" key="14">
    <source>
        <dbReference type="EMBL" id="SEB37470.1"/>
    </source>
</evidence>
<evidence type="ECO:0000256" key="11">
    <source>
        <dbReference type="ARBA" id="ARBA00029766"/>
    </source>
</evidence>
<gene>
    <name evidence="14" type="ORF">SAMN05216452_0564</name>
</gene>
<evidence type="ECO:0000256" key="6">
    <source>
        <dbReference type="ARBA" id="ARBA00022741"/>
    </source>
</evidence>
<dbReference type="PROSITE" id="PS00794">
    <property type="entry name" value="HPPK"/>
    <property type="match status" value="1"/>
</dbReference>
<protein>
    <recommendedName>
        <fullName evidence="4">2-amino-4-hydroxy-6-hydroxymethyldihydropteridine pyrophosphokinase</fullName>
        <ecNumber evidence="3">2.7.6.3</ecNumber>
    </recommendedName>
    <alternativeName>
        <fullName evidence="11">6-hydroxymethyl-7,8-dihydropterin pyrophosphokinase</fullName>
    </alternativeName>
    <alternativeName>
        <fullName evidence="12">7,8-dihydro-6-hydroxymethylpterin-pyrophosphokinase</fullName>
    </alternativeName>
</protein>
<evidence type="ECO:0000256" key="1">
    <source>
        <dbReference type="ARBA" id="ARBA00005051"/>
    </source>
</evidence>
<dbReference type="AlphaFoldDB" id="A0A1H4ITR3"/>
<evidence type="ECO:0000256" key="5">
    <source>
        <dbReference type="ARBA" id="ARBA00022679"/>
    </source>
</evidence>
<dbReference type="PANTHER" id="PTHR43071">
    <property type="entry name" value="2-AMINO-4-HYDROXY-6-HYDROXYMETHYLDIHYDROPTERIDINE PYROPHOSPHOKINASE"/>
    <property type="match status" value="1"/>
</dbReference>
<evidence type="ECO:0000259" key="13">
    <source>
        <dbReference type="PROSITE" id="PS00794"/>
    </source>
</evidence>
<keyword evidence="15" id="KW-1185">Reference proteome</keyword>
<evidence type="ECO:0000256" key="10">
    <source>
        <dbReference type="ARBA" id="ARBA00029409"/>
    </source>
</evidence>
<keyword evidence="6" id="KW-0547">Nucleotide-binding</keyword>
<dbReference type="UniPathway" id="UPA00077">
    <property type="reaction ID" value="UER00155"/>
</dbReference>
<dbReference type="NCBIfam" id="TIGR01498">
    <property type="entry name" value="folK"/>
    <property type="match status" value="1"/>
</dbReference>
<dbReference type="EMBL" id="FNSL01000001">
    <property type="protein sequence ID" value="SEB37470.1"/>
    <property type="molecule type" value="Genomic_DNA"/>
</dbReference>
<keyword evidence="7 14" id="KW-0418">Kinase</keyword>
<evidence type="ECO:0000256" key="8">
    <source>
        <dbReference type="ARBA" id="ARBA00022840"/>
    </source>
</evidence>
<evidence type="ECO:0000256" key="4">
    <source>
        <dbReference type="ARBA" id="ARBA00016218"/>
    </source>
</evidence>
<reference evidence="15" key="1">
    <citation type="submission" date="2016-10" db="EMBL/GenBank/DDBJ databases">
        <authorList>
            <person name="Varghese N."/>
            <person name="Submissions S."/>
        </authorList>
    </citation>
    <scope>NUCLEOTIDE SEQUENCE [LARGE SCALE GENOMIC DNA]</scope>
    <source>
        <strain evidence="15">ES.061</strain>
    </source>
</reference>
<dbReference type="PANTHER" id="PTHR43071:SF1">
    <property type="entry name" value="2-AMINO-4-HYDROXY-6-HYDROXYMETHYLDIHYDROPTERIDINE PYROPHOSPHOKINASE"/>
    <property type="match status" value="1"/>
</dbReference>
<dbReference type="CDD" id="cd00483">
    <property type="entry name" value="HPPK"/>
    <property type="match status" value="1"/>
</dbReference>
<comment type="pathway">
    <text evidence="1">Cofactor biosynthesis; tetrahydrofolate biosynthesis; 2-amino-4-hydroxy-6-hydroxymethyl-7,8-dihydropteridine diphosphate from 7,8-dihydroneopterin triphosphate: step 4/4.</text>
</comment>
<dbReference type="GO" id="GO:0003848">
    <property type="term" value="F:2-amino-4-hydroxy-6-hydroxymethyldihydropteridine diphosphokinase activity"/>
    <property type="evidence" value="ECO:0007669"/>
    <property type="project" value="UniProtKB-EC"/>
</dbReference>
<dbReference type="InterPro" id="IPR000550">
    <property type="entry name" value="Hppk"/>
</dbReference>
<dbReference type="GO" id="GO:0046654">
    <property type="term" value="P:tetrahydrofolate biosynthetic process"/>
    <property type="evidence" value="ECO:0007669"/>
    <property type="project" value="UniProtKB-UniPathway"/>
</dbReference>
<organism evidence="14 15">
    <name type="scientific">Nitratireductor aquibiodomus</name>
    <dbReference type="NCBI Taxonomy" id="204799"/>
    <lineage>
        <taxon>Bacteria</taxon>
        <taxon>Pseudomonadati</taxon>
        <taxon>Pseudomonadota</taxon>
        <taxon>Alphaproteobacteria</taxon>
        <taxon>Hyphomicrobiales</taxon>
        <taxon>Phyllobacteriaceae</taxon>
        <taxon>Nitratireductor</taxon>
    </lineage>
</organism>
<evidence type="ECO:0000256" key="2">
    <source>
        <dbReference type="ARBA" id="ARBA00005810"/>
    </source>
</evidence>
<dbReference type="GO" id="GO:0046656">
    <property type="term" value="P:folic acid biosynthetic process"/>
    <property type="evidence" value="ECO:0007669"/>
    <property type="project" value="UniProtKB-KW"/>
</dbReference>
<keyword evidence="8" id="KW-0067">ATP-binding</keyword>
<dbReference type="EC" id="2.7.6.3" evidence="3"/>
<evidence type="ECO:0000256" key="7">
    <source>
        <dbReference type="ARBA" id="ARBA00022777"/>
    </source>
</evidence>
<feature type="domain" description="7,8-dihydro-6-hydroxymethylpterin-pyrophosphokinase" evidence="13">
    <location>
        <begin position="99"/>
        <end position="110"/>
    </location>
</feature>
<dbReference type="GO" id="GO:0005524">
    <property type="term" value="F:ATP binding"/>
    <property type="evidence" value="ECO:0007669"/>
    <property type="project" value="UniProtKB-KW"/>
</dbReference>
<keyword evidence="9" id="KW-0289">Folate biosynthesis</keyword>
<evidence type="ECO:0000313" key="15">
    <source>
        <dbReference type="Proteomes" id="UP000199064"/>
    </source>
</evidence>
<dbReference type="GO" id="GO:0016301">
    <property type="term" value="F:kinase activity"/>
    <property type="evidence" value="ECO:0007669"/>
    <property type="project" value="UniProtKB-KW"/>
</dbReference>